<evidence type="ECO:0000313" key="6">
    <source>
        <dbReference type="Proteomes" id="UP000237000"/>
    </source>
</evidence>
<evidence type="ECO:0000256" key="2">
    <source>
        <dbReference type="ARBA" id="ARBA00022574"/>
    </source>
</evidence>
<name>A0A2P5EWS7_TREOI</name>
<accession>A0A2P5EWS7</accession>
<evidence type="ECO:0000259" key="4">
    <source>
        <dbReference type="Pfam" id="PF12265"/>
    </source>
</evidence>
<evidence type="ECO:0000313" key="5">
    <source>
        <dbReference type="EMBL" id="PON89979.1"/>
    </source>
</evidence>
<dbReference type="InterPro" id="IPR015943">
    <property type="entry name" value="WD40/YVTN_repeat-like_dom_sf"/>
</dbReference>
<organism evidence="5 6">
    <name type="scientific">Trema orientale</name>
    <name type="common">Charcoal tree</name>
    <name type="synonym">Celtis orientalis</name>
    <dbReference type="NCBI Taxonomy" id="63057"/>
    <lineage>
        <taxon>Eukaryota</taxon>
        <taxon>Viridiplantae</taxon>
        <taxon>Streptophyta</taxon>
        <taxon>Embryophyta</taxon>
        <taxon>Tracheophyta</taxon>
        <taxon>Spermatophyta</taxon>
        <taxon>Magnoliopsida</taxon>
        <taxon>eudicotyledons</taxon>
        <taxon>Gunneridae</taxon>
        <taxon>Pentapetalae</taxon>
        <taxon>rosids</taxon>
        <taxon>fabids</taxon>
        <taxon>Rosales</taxon>
        <taxon>Cannabaceae</taxon>
        <taxon>Trema</taxon>
    </lineage>
</organism>
<keyword evidence="6" id="KW-1185">Reference proteome</keyword>
<protein>
    <submittedName>
        <fullName evidence="5">Histone-binding protein RBBP4, N-terminal</fullName>
    </submittedName>
</protein>
<gene>
    <name evidence="5" type="ORF">TorRG33x02_142650</name>
</gene>
<comment type="similarity">
    <text evidence="1">Belongs to the WD repeat RBAP46/RBAP48/MSI1 family.</text>
</comment>
<feature type="domain" description="Histone-binding protein RBBP4-like N-terminal" evidence="4">
    <location>
        <begin position="18"/>
        <end position="88"/>
    </location>
</feature>
<dbReference type="OrthoDB" id="427795at2759"/>
<proteinExistence type="inferred from homology"/>
<reference evidence="6" key="1">
    <citation type="submission" date="2016-06" db="EMBL/GenBank/DDBJ databases">
        <title>Parallel loss of symbiosis genes in relatives of nitrogen-fixing non-legume Parasponia.</title>
        <authorList>
            <person name="Van Velzen R."/>
            <person name="Holmer R."/>
            <person name="Bu F."/>
            <person name="Rutten L."/>
            <person name="Van Zeijl A."/>
            <person name="Liu W."/>
            <person name="Santuari L."/>
            <person name="Cao Q."/>
            <person name="Sharma T."/>
            <person name="Shen D."/>
            <person name="Roswanjaya Y."/>
            <person name="Wardhani T."/>
            <person name="Kalhor M.S."/>
            <person name="Jansen J."/>
            <person name="Van den Hoogen J."/>
            <person name="Gungor B."/>
            <person name="Hartog M."/>
            <person name="Hontelez J."/>
            <person name="Verver J."/>
            <person name="Yang W.-C."/>
            <person name="Schijlen E."/>
            <person name="Repin R."/>
            <person name="Schilthuizen M."/>
            <person name="Schranz E."/>
            <person name="Heidstra R."/>
            <person name="Miyata K."/>
            <person name="Fedorova E."/>
            <person name="Kohlen W."/>
            <person name="Bisseling T."/>
            <person name="Smit S."/>
            <person name="Geurts R."/>
        </authorList>
    </citation>
    <scope>NUCLEOTIDE SEQUENCE [LARGE SCALE GENOMIC DNA]</scope>
    <source>
        <strain evidence="6">cv. RG33-2</strain>
    </source>
</reference>
<dbReference type="STRING" id="63057.A0A2P5EWS7"/>
<dbReference type="Proteomes" id="UP000237000">
    <property type="component" value="Unassembled WGS sequence"/>
</dbReference>
<evidence type="ECO:0000256" key="3">
    <source>
        <dbReference type="ARBA" id="ARBA00022737"/>
    </source>
</evidence>
<dbReference type="AlphaFoldDB" id="A0A2P5EWS7"/>
<dbReference type="InterPro" id="IPR022052">
    <property type="entry name" value="Histone-bd_RBBP4-like_N"/>
</dbReference>
<dbReference type="EMBL" id="JXTC01000088">
    <property type="protein sequence ID" value="PON89979.1"/>
    <property type="molecule type" value="Genomic_DNA"/>
</dbReference>
<dbReference type="Gene3D" id="2.130.10.10">
    <property type="entry name" value="YVTN repeat-like/Quinoprotein amine dehydrogenase"/>
    <property type="match status" value="1"/>
</dbReference>
<sequence>MTDSDNSLADENPRIQSEYNEWKKKCPFFYGFIISHPLPRTSPTVHWSTMTPLAHPQDQSLALHGLLFNSYYQRTRTSYLSIANAPLPVPTMDDGPFLILPKLFKNPRAENIKGFEIGNAQSISAMIRPEEYCGRYVLDN</sequence>
<comment type="caution">
    <text evidence="5">The sequence shown here is derived from an EMBL/GenBank/DDBJ whole genome shotgun (WGS) entry which is preliminary data.</text>
</comment>
<dbReference type="InParanoid" id="A0A2P5EWS7"/>
<keyword evidence="3" id="KW-0677">Repeat</keyword>
<evidence type="ECO:0000256" key="1">
    <source>
        <dbReference type="ARBA" id="ARBA00009341"/>
    </source>
</evidence>
<keyword evidence="2" id="KW-0853">WD repeat</keyword>
<dbReference type="Pfam" id="PF12265">
    <property type="entry name" value="CAF1C_H4-bd"/>
    <property type="match status" value="1"/>
</dbReference>